<comment type="subcellular location">
    <subcellularLocation>
        <location evidence="1">Secreted</location>
        <location evidence="1">Extracellular space</location>
    </subcellularLocation>
</comment>
<keyword evidence="2 6" id="KW-0645">Protease</keyword>
<dbReference type="InterPro" id="IPR033116">
    <property type="entry name" value="TRYPSIN_SER"/>
</dbReference>
<name>E0VFA6_PEDHC</name>
<dbReference type="Proteomes" id="UP000009046">
    <property type="component" value="Unassembled WGS sequence"/>
</dbReference>
<evidence type="ECO:0000256" key="2">
    <source>
        <dbReference type="ARBA" id="ARBA00022670"/>
    </source>
</evidence>
<evidence type="ECO:0000256" key="3">
    <source>
        <dbReference type="ARBA" id="ARBA00022801"/>
    </source>
</evidence>
<dbReference type="HOGENOM" id="CLU_006842_7_0_1"/>
<dbReference type="EC" id="3.4.21.6" evidence="9"/>
<dbReference type="Pfam" id="PF00089">
    <property type="entry name" value="Trypsin"/>
    <property type="match status" value="1"/>
</dbReference>
<reference evidence="10" key="3">
    <citation type="submission" date="2021-02" db="UniProtKB">
        <authorList>
            <consortium name="EnsemblMetazoa"/>
        </authorList>
    </citation>
    <scope>IDENTIFICATION</scope>
    <source>
        <strain evidence="10">USDA</strain>
    </source>
</reference>
<dbReference type="EMBL" id="DS235110">
    <property type="protein sequence ID" value="EEB12062.1"/>
    <property type="molecule type" value="Genomic_DNA"/>
</dbReference>
<evidence type="ECO:0000256" key="5">
    <source>
        <dbReference type="ARBA" id="ARBA00023157"/>
    </source>
</evidence>
<dbReference type="CDD" id="cd00190">
    <property type="entry name" value="Tryp_SPc"/>
    <property type="match status" value="1"/>
</dbReference>
<keyword evidence="7" id="KW-0732">Signal</keyword>
<dbReference type="RefSeq" id="XP_002424800.1">
    <property type="nucleotide sequence ID" value="XM_002424755.1"/>
</dbReference>
<dbReference type="InParanoid" id="E0VFA6"/>
<feature type="signal peptide" evidence="7">
    <location>
        <begin position="1"/>
        <end position="16"/>
    </location>
</feature>
<dbReference type="InterPro" id="IPR043504">
    <property type="entry name" value="Peptidase_S1_PA_chymotrypsin"/>
</dbReference>
<dbReference type="MEROPS" id="S01.130"/>
<evidence type="ECO:0000259" key="8">
    <source>
        <dbReference type="PROSITE" id="PS50240"/>
    </source>
</evidence>
<dbReference type="EMBL" id="AAZO01001787">
    <property type="status" value="NOT_ANNOTATED_CDS"/>
    <property type="molecule type" value="Genomic_DNA"/>
</dbReference>
<dbReference type="PROSITE" id="PS00134">
    <property type="entry name" value="TRYPSIN_HIS"/>
    <property type="match status" value="1"/>
</dbReference>
<feature type="domain" description="Peptidase S1" evidence="8">
    <location>
        <begin position="29"/>
        <end position="198"/>
    </location>
</feature>
<dbReference type="PANTHER" id="PTHR24276">
    <property type="entry name" value="POLYSERASE-RELATED"/>
    <property type="match status" value="1"/>
</dbReference>
<evidence type="ECO:0000256" key="7">
    <source>
        <dbReference type="SAM" id="SignalP"/>
    </source>
</evidence>
<evidence type="ECO:0000256" key="6">
    <source>
        <dbReference type="RuleBase" id="RU363034"/>
    </source>
</evidence>
<dbReference type="PROSITE" id="PS00135">
    <property type="entry name" value="TRYPSIN_SER"/>
    <property type="match status" value="1"/>
</dbReference>
<keyword evidence="11" id="KW-1185">Reference proteome</keyword>
<dbReference type="InterPro" id="IPR018114">
    <property type="entry name" value="TRYPSIN_HIS"/>
</dbReference>
<dbReference type="SMART" id="SM00020">
    <property type="entry name" value="Tryp_SPc"/>
    <property type="match status" value="1"/>
</dbReference>
<evidence type="ECO:0000256" key="1">
    <source>
        <dbReference type="ARBA" id="ARBA00004239"/>
    </source>
</evidence>
<dbReference type="SUPFAM" id="SSF50494">
    <property type="entry name" value="Trypsin-like serine proteases"/>
    <property type="match status" value="1"/>
</dbReference>
<feature type="chain" id="PRO_5011412517" evidence="7">
    <location>
        <begin position="17"/>
        <end position="199"/>
    </location>
</feature>
<protein>
    <submittedName>
        <fullName evidence="9 10">Trypsin, putative</fullName>
        <ecNumber evidence="9">3.4.21.6</ecNumber>
    </submittedName>
</protein>
<dbReference type="PANTHER" id="PTHR24276:SF91">
    <property type="entry name" value="AT26814P-RELATED"/>
    <property type="match status" value="1"/>
</dbReference>
<reference evidence="9" key="2">
    <citation type="submission" date="2007-04" db="EMBL/GenBank/DDBJ databases">
        <title>The genome of the human body louse.</title>
        <authorList>
            <consortium name="The Human Body Louse Genome Consortium"/>
            <person name="Kirkness E."/>
            <person name="Walenz B."/>
            <person name="Hass B."/>
            <person name="Bruggner R."/>
            <person name="Strausberg R."/>
        </authorList>
    </citation>
    <scope>NUCLEOTIDE SEQUENCE</scope>
    <source>
        <strain evidence="9">USDA</strain>
    </source>
</reference>
<dbReference type="CTD" id="8236452"/>
<dbReference type="EMBL" id="AAZO01001788">
    <property type="status" value="NOT_ANNOTATED_CDS"/>
    <property type="molecule type" value="Genomic_DNA"/>
</dbReference>
<evidence type="ECO:0000313" key="9">
    <source>
        <dbReference type="EMBL" id="EEB12062.1"/>
    </source>
</evidence>
<dbReference type="GeneID" id="8236452"/>
<dbReference type="PROSITE" id="PS50240">
    <property type="entry name" value="TRYPSIN_DOM"/>
    <property type="match status" value="1"/>
</dbReference>
<keyword evidence="4 6" id="KW-0720">Serine protease</keyword>
<dbReference type="STRING" id="121224.E0VFA6"/>
<dbReference type="InterPro" id="IPR050430">
    <property type="entry name" value="Peptidase_S1"/>
</dbReference>
<dbReference type="InterPro" id="IPR009003">
    <property type="entry name" value="Peptidase_S1_PA"/>
</dbReference>
<keyword evidence="3 6" id="KW-0378">Hydrolase</keyword>
<evidence type="ECO:0000313" key="10">
    <source>
        <dbReference type="EnsemblMetazoa" id="PHUM153320-PA"/>
    </source>
</evidence>
<proteinExistence type="predicted"/>
<dbReference type="InterPro" id="IPR001254">
    <property type="entry name" value="Trypsin_dom"/>
</dbReference>
<reference evidence="9" key="1">
    <citation type="submission" date="2007-04" db="EMBL/GenBank/DDBJ databases">
        <title>Annotation of Pediculus humanus corporis strain USDA.</title>
        <authorList>
            <person name="Kirkness E."/>
            <person name="Hannick L."/>
            <person name="Hass B."/>
            <person name="Bruggner R."/>
            <person name="Lawson D."/>
            <person name="Bidwell S."/>
            <person name="Joardar V."/>
            <person name="Caler E."/>
            <person name="Walenz B."/>
            <person name="Inman J."/>
            <person name="Schobel S."/>
            <person name="Galinsky K."/>
            <person name="Amedeo P."/>
            <person name="Strausberg R."/>
        </authorList>
    </citation>
    <scope>NUCLEOTIDE SEQUENCE</scope>
    <source>
        <strain evidence="9">USDA</strain>
    </source>
</reference>
<keyword evidence="5" id="KW-1015">Disulfide bond</keyword>
<dbReference type="VEuPathDB" id="VectorBase:PHUM153320"/>
<dbReference type="AlphaFoldDB" id="E0VFA6"/>
<dbReference type="GO" id="GO:0006508">
    <property type="term" value="P:proteolysis"/>
    <property type="evidence" value="ECO:0007669"/>
    <property type="project" value="UniProtKB-KW"/>
</dbReference>
<dbReference type="OrthoDB" id="546450at2759"/>
<dbReference type="GO" id="GO:0004252">
    <property type="term" value="F:serine-type endopeptidase activity"/>
    <property type="evidence" value="ECO:0007669"/>
    <property type="project" value="UniProtKB-EC"/>
</dbReference>
<dbReference type="GO" id="GO:0005576">
    <property type="term" value="C:extracellular region"/>
    <property type="evidence" value="ECO:0007669"/>
    <property type="project" value="UniProtKB-SubCell"/>
</dbReference>
<gene>
    <name evidence="10" type="primary">8236452</name>
    <name evidence="9" type="ORF">Phum_PHUM153320</name>
</gene>
<dbReference type="Gene3D" id="2.40.10.10">
    <property type="entry name" value="Trypsin-like serine proteases"/>
    <property type="match status" value="2"/>
</dbReference>
<dbReference type="eggNOG" id="KOG3627">
    <property type="taxonomic scope" value="Eukaryota"/>
</dbReference>
<accession>E0VFA6</accession>
<sequence length="199" mass="20720">MIKVVLSLCLVACALGASIPNVQEEEGYIVGGKNTSISEVPYLVAMLNNGNFFCGGSVVAPNLVVTAAHCVYEQNHKSLAFRAGSSKANVGGVVVKAKKVHENGRLATTLQSVYVPVVDRETCDLSLKPVVGLTPRMFCAGLEGKDSCQGDSGGPLVDDGKLAGVVSFGMGCARRGKPGVYTNLANPEVAAFVNKYLKA</sequence>
<evidence type="ECO:0000313" key="11">
    <source>
        <dbReference type="Proteomes" id="UP000009046"/>
    </source>
</evidence>
<evidence type="ECO:0000256" key="4">
    <source>
        <dbReference type="ARBA" id="ARBA00022825"/>
    </source>
</evidence>
<dbReference type="KEGG" id="phu:Phum_PHUM153320"/>
<organism>
    <name type="scientific">Pediculus humanus subsp. corporis</name>
    <name type="common">Body louse</name>
    <dbReference type="NCBI Taxonomy" id="121224"/>
    <lineage>
        <taxon>Eukaryota</taxon>
        <taxon>Metazoa</taxon>
        <taxon>Ecdysozoa</taxon>
        <taxon>Arthropoda</taxon>
        <taxon>Hexapoda</taxon>
        <taxon>Insecta</taxon>
        <taxon>Pterygota</taxon>
        <taxon>Neoptera</taxon>
        <taxon>Paraneoptera</taxon>
        <taxon>Psocodea</taxon>
        <taxon>Troctomorpha</taxon>
        <taxon>Phthiraptera</taxon>
        <taxon>Anoplura</taxon>
        <taxon>Pediculidae</taxon>
        <taxon>Pediculus</taxon>
    </lineage>
</organism>
<dbReference type="EnsemblMetazoa" id="PHUM153320-RA">
    <property type="protein sequence ID" value="PHUM153320-PA"/>
    <property type="gene ID" value="PHUM153320"/>
</dbReference>
<dbReference type="OMA" id="YSDWISE"/>
<dbReference type="FunFam" id="2.40.10.10:FF:000036">
    <property type="entry name" value="Trypsin beta"/>
    <property type="match status" value="1"/>
</dbReference>